<evidence type="ECO:0000259" key="8">
    <source>
        <dbReference type="Pfam" id="PF13229"/>
    </source>
</evidence>
<dbReference type="EMBL" id="JACHVB010000013">
    <property type="protein sequence ID" value="MBC2593514.1"/>
    <property type="molecule type" value="Genomic_DNA"/>
</dbReference>
<dbReference type="Gene3D" id="2.160.20.10">
    <property type="entry name" value="Single-stranded right-handed beta-helix, Pectin lyase-like"/>
    <property type="match status" value="2"/>
</dbReference>
<dbReference type="AlphaFoldDB" id="A0A842HD91"/>
<evidence type="ECO:0000313" key="11">
    <source>
        <dbReference type="EMBL" id="MBC2593514.1"/>
    </source>
</evidence>
<evidence type="ECO:0000256" key="5">
    <source>
        <dbReference type="ARBA" id="ARBA00022801"/>
    </source>
</evidence>
<evidence type="ECO:0000256" key="3">
    <source>
        <dbReference type="ARBA" id="ARBA00022729"/>
    </source>
</evidence>
<dbReference type="InterPro" id="IPR039448">
    <property type="entry name" value="Beta_helix"/>
</dbReference>
<keyword evidence="3 7" id="KW-0732">Signal</keyword>
<name>A0A842HD91_9BACT</name>
<dbReference type="RefSeq" id="WP_185674515.1">
    <property type="nucleotide sequence ID" value="NZ_JACHVB010000013.1"/>
</dbReference>
<keyword evidence="6" id="KW-0326">Glycosidase</keyword>
<protein>
    <submittedName>
        <fullName evidence="11">Right-handed parallel beta-helix repeat-containing protein</fullName>
    </submittedName>
</protein>
<evidence type="ECO:0000259" key="9">
    <source>
        <dbReference type="Pfam" id="PF23763"/>
    </source>
</evidence>
<dbReference type="Pfam" id="PF13229">
    <property type="entry name" value="Beta_helix"/>
    <property type="match status" value="1"/>
</dbReference>
<dbReference type="InterPro" id="IPR057275">
    <property type="entry name" value="Beta-barrel_GLAA-B_I"/>
</dbReference>
<comment type="catalytic activity">
    <reaction evidence="2">
        <text>Hydrolysis of terminal, non-reducing branched (1-&gt;3)-alpha-D-galactosidic residues, producing free D-galactose.</text>
        <dbReference type="EC" id="3.2.1.n1"/>
    </reaction>
</comment>
<dbReference type="Pfam" id="PF23764">
    <property type="entry name" value="Beta-barrel_GLAA-B_II"/>
    <property type="match status" value="1"/>
</dbReference>
<evidence type="ECO:0000313" key="12">
    <source>
        <dbReference type="Proteomes" id="UP000546464"/>
    </source>
</evidence>
<dbReference type="Pfam" id="PF23763">
    <property type="entry name" value="Beta-barrel_GLAA-B_I"/>
    <property type="match status" value="1"/>
</dbReference>
<comment type="catalytic activity">
    <reaction evidence="1">
        <text>Hydrolysis of terminal, non-reducing alpha-D-galactose residues in alpha-D-galactosides, including galactose oligosaccharides, galactomannans and galactolipids.</text>
        <dbReference type="EC" id="3.2.1.22"/>
    </reaction>
</comment>
<evidence type="ECO:0000256" key="1">
    <source>
        <dbReference type="ARBA" id="ARBA00001255"/>
    </source>
</evidence>
<evidence type="ECO:0000256" key="4">
    <source>
        <dbReference type="ARBA" id="ARBA00022737"/>
    </source>
</evidence>
<feature type="domain" description="GLAA-B beta-barrel" evidence="10">
    <location>
        <begin position="344"/>
        <end position="403"/>
    </location>
</feature>
<evidence type="ECO:0000256" key="7">
    <source>
        <dbReference type="SAM" id="SignalP"/>
    </source>
</evidence>
<feature type="domain" description="Right handed beta helix" evidence="8">
    <location>
        <begin position="419"/>
        <end position="577"/>
    </location>
</feature>
<dbReference type="InterPro" id="IPR012334">
    <property type="entry name" value="Pectin_lyas_fold"/>
</dbReference>
<sequence>MRKLLVITAIAAAWMPLACARVINVADEGIVPGADVTLRLNLLMASIKDEADVTLIFPKGTYEFYPEDAQEIYRRVANHDNSLKRMGFPLFGCKNITIDGGGSTFMFHGRIVPFVVDGADGVTLKNFSIDWARAFHDELRVIESDENGKFAILEADPTRYPQTIERGRLRSIKYDWKDDMSACLVWDPKTRSPIINTQDYATGLSKHTATRAGDNRYRLEANFGKAAPPVGSVLISYGARPTSRLCPAIHLANSKDITVMNVTIYAAGGMGLIAERVENIHVDAMTVTSTQERLISTRADATHFLGCKGQIRVENCLFEHMLDDGINVHGAYVKIVEYLGNNTFLCEISHFQQWGITFAEAGDRVALLSSVNLQPFHQTTVIETRTLNEKRFLVTLADMPQDMPEGALAMENLSWYPDLVFRNNIIRENRARGLLVSTKGKVLIENNIIASQMHGILIEGDNNVWYESGGVEDVTIRNNTFVNVGFDGAERYPLYASPKLTGKQRQGDERYHRNITFANNTIRSFSGSLVFARSVSGLTIEDNSIEFSADYPEVTGFPAIDLSYCDTVSISGNKANGFGRSLIIRPCTHCTNVKIGDNNGFEGN</sequence>
<dbReference type="InterPro" id="IPR056441">
    <property type="entry name" value="Beta-barrel_GLAA-B_II"/>
</dbReference>
<gene>
    <name evidence="11" type="ORF">H5P28_04490</name>
</gene>
<feature type="signal peptide" evidence="7">
    <location>
        <begin position="1"/>
        <end position="20"/>
    </location>
</feature>
<keyword evidence="4" id="KW-0677">Repeat</keyword>
<reference evidence="11 12" key="1">
    <citation type="submission" date="2020-07" db="EMBL/GenBank/DDBJ databases">
        <authorList>
            <person name="Feng X."/>
        </authorList>
    </citation>
    <scope>NUCLEOTIDE SEQUENCE [LARGE SCALE GENOMIC DNA]</scope>
    <source>
        <strain evidence="11 12">JCM31066</strain>
    </source>
</reference>
<keyword evidence="5" id="KW-0378">Hydrolase</keyword>
<proteinExistence type="predicted"/>
<dbReference type="SUPFAM" id="SSF51126">
    <property type="entry name" value="Pectin lyase-like"/>
    <property type="match status" value="1"/>
</dbReference>
<dbReference type="InterPro" id="IPR011050">
    <property type="entry name" value="Pectin_lyase_fold/virulence"/>
</dbReference>
<feature type="chain" id="PRO_5033061016" evidence="7">
    <location>
        <begin position="21"/>
        <end position="604"/>
    </location>
</feature>
<evidence type="ECO:0000256" key="2">
    <source>
        <dbReference type="ARBA" id="ARBA00001271"/>
    </source>
</evidence>
<accession>A0A842HD91</accession>
<feature type="domain" description="GLAA-B beta-barrel" evidence="9">
    <location>
        <begin position="138"/>
        <end position="234"/>
    </location>
</feature>
<dbReference type="SMART" id="SM00710">
    <property type="entry name" value="PbH1"/>
    <property type="match status" value="8"/>
</dbReference>
<evidence type="ECO:0000259" key="10">
    <source>
        <dbReference type="Pfam" id="PF23764"/>
    </source>
</evidence>
<organism evidence="11 12">
    <name type="scientific">Ruficoccus amylovorans</name>
    <dbReference type="NCBI Taxonomy" id="1804625"/>
    <lineage>
        <taxon>Bacteria</taxon>
        <taxon>Pseudomonadati</taxon>
        <taxon>Verrucomicrobiota</taxon>
        <taxon>Opitutia</taxon>
        <taxon>Puniceicoccales</taxon>
        <taxon>Cerasicoccaceae</taxon>
        <taxon>Ruficoccus</taxon>
    </lineage>
</organism>
<comment type="caution">
    <text evidence="11">The sequence shown here is derived from an EMBL/GenBank/DDBJ whole genome shotgun (WGS) entry which is preliminary data.</text>
</comment>
<keyword evidence="12" id="KW-1185">Reference proteome</keyword>
<dbReference type="GO" id="GO:0004557">
    <property type="term" value="F:alpha-galactosidase activity"/>
    <property type="evidence" value="ECO:0007669"/>
    <property type="project" value="UniProtKB-EC"/>
</dbReference>
<dbReference type="InterPro" id="IPR006626">
    <property type="entry name" value="PbH1"/>
</dbReference>
<dbReference type="Proteomes" id="UP000546464">
    <property type="component" value="Unassembled WGS sequence"/>
</dbReference>
<evidence type="ECO:0000256" key="6">
    <source>
        <dbReference type="ARBA" id="ARBA00023295"/>
    </source>
</evidence>